<organism evidence="3 4">
    <name type="scientific">Hydrogenophaga taeniospiralis CCUG 15921</name>
    <dbReference type="NCBI Taxonomy" id="1281780"/>
    <lineage>
        <taxon>Bacteria</taxon>
        <taxon>Pseudomonadati</taxon>
        <taxon>Pseudomonadota</taxon>
        <taxon>Betaproteobacteria</taxon>
        <taxon>Burkholderiales</taxon>
        <taxon>Comamonadaceae</taxon>
        <taxon>Hydrogenophaga</taxon>
    </lineage>
</organism>
<protein>
    <submittedName>
        <fullName evidence="3">MarR family transcriptional regulator</fullName>
    </submittedName>
</protein>
<dbReference type="Pfam" id="PF01047">
    <property type="entry name" value="MarR"/>
    <property type="match status" value="1"/>
</dbReference>
<feature type="domain" description="HTH marR-type" evidence="2">
    <location>
        <begin position="17"/>
        <end position="147"/>
    </location>
</feature>
<dbReference type="Gene3D" id="1.10.10.10">
    <property type="entry name" value="Winged helix-like DNA-binding domain superfamily/Winged helix DNA-binding domain"/>
    <property type="match status" value="1"/>
</dbReference>
<dbReference type="InterPro" id="IPR036388">
    <property type="entry name" value="WH-like_DNA-bd_sf"/>
</dbReference>
<feature type="compositionally biased region" description="Low complexity" evidence="1">
    <location>
        <begin position="152"/>
        <end position="166"/>
    </location>
</feature>
<dbReference type="GO" id="GO:0003700">
    <property type="term" value="F:DNA-binding transcription factor activity"/>
    <property type="evidence" value="ECO:0007669"/>
    <property type="project" value="InterPro"/>
</dbReference>
<name>A0A9X4S8N8_9BURK</name>
<dbReference type="PANTHER" id="PTHR33164:SF105">
    <property type="entry name" value="TRANSCRIPTIONAL REPRESSOR PROTEIN-RELATED"/>
    <property type="match status" value="1"/>
</dbReference>
<dbReference type="PROSITE" id="PS50995">
    <property type="entry name" value="HTH_MARR_2"/>
    <property type="match status" value="1"/>
</dbReference>
<gene>
    <name evidence="3" type="ORF">H010_15395</name>
</gene>
<dbReference type="SMART" id="SM00347">
    <property type="entry name" value="HTH_MARR"/>
    <property type="match status" value="1"/>
</dbReference>
<dbReference type="InterPro" id="IPR000835">
    <property type="entry name" value="HTH_MarR-typ"/>
</dbReference>
<dbReference type="RefSeq" id="WP_084236326.1">
    <property type="nucleotide sequence ID" value="NZ_AOGK01000013.1"/>
</dbReference>
<dbReference type="InterPro" id="IPR039422">
    <property type="entry name" value="MarR/SlyA-like"/>
</dbReference>
<evidence type="ECO:0000259" key="2">
    <source>
        <dbReference type="PROSITE" id="PS50995"/>
    </source>
</evidence>
<dbReference type="PANTHER" id="PTHR33164">
    <property type="entry name" value="TRANSCRIPTIONAL REGULATOR, MARR FAMILY"/>
    <property type="match status" value="1"/>
</dbReference>
<keyword evidence="4" id="KW-1185">Reference proteome</keyword>
<dbReference type="Proteomes" id="UP001152876">
    <property type="component" value="Unassembled WGS sequence"/>
</dbReference>
<evidence type="ECO:0000256" key="1">
    <source>
        <dbReference type="SAM" id="MobiDB-lite"/>
    </source>
</evidence>
<sequence>MSITKNLPHSKTIEVRDACLCLHAQRAARVLARRFDAVFRPLALTNWQFSLLAALNRPEPPTLGEVVPLLATDRTSLTAMLKPLARRGLVSVTPDTADRRKQRLALTPEGHALLARAYPLWKQAHSHIESALVDADGLRAALDALAFDAGQAPDRPTVARPRARPASGRLLPDR</sequence>
<feature type="region of interest" description="Disordered" evidence="1">
    <location>
        <begin position="152"/>
        <end position="174"/>
    </location>
</feature>
<dbReference type="EMBL" id="AOGK01000013">
    <property type="protein sequence ID" value="MDG5976652.1"/>
    <property type="molecule type" value="Genomic_DNA"/>
</dbReference>
<proteinExistence type="predicted"/>
<accession>A0A9X4S8N8</accession>
<dbReference type="AlphaFoldDB" id="A0A9X4S8N8"/>
<reference evidence="3" key="1">
    <citation type="submission" date="2013-01" db="EMBL/GenBank/DDBJ databases">
        <title>Genome draft of Hydrogenophaga taeniospiralis 2K1.</title>
        <authorList>
            <person name="Gomila M."/>
            <person name="Lalucat J."/>
        </authorList>
    </citation>
    <scope>NUCLEOTIDE SEQUENCE</scope>
    <source>
        <strain evidence="3">CCUG 15921</strain>
    </source>
</reference>
<dbReference type="GO" id="GO:0006950">
    <property type="term" value="P:response to stress"/>
    <property type="evidence" value="ECO:0007669"/>
    <property type="project" value="TreeGrafter"/>
</dbReference>
<evidence type="ECO:0000313" key="3">
    <source>
        <dbReference type="EMBL" id="MDG5976652.1"/>
    </source>
</evidence>
<comment type="caution">
    <text evidence="3">The sequence shown here is derived from an EMBL/GenBank/DDBJ whole genome shotgun (WGS) entry which is preliminary data.</text>
</comment>
<dbReference type="OrthoDB" id="119252at2"/>
<dbReference type="InterPro" id="IPR036390">
    <property type="entry name" value="WH_DNA-bd_sf"/>
</dbReference>
<dbReference type="SUPFAM" id="SSF46785">
    <property type="entry name" value="Winged helix' DNA-binding domain"/>
    <property type="match status" value="1"/>
</dbReference>
<evidence type="ECO:0000313" key="4">
    <source>
        <dbReference type="Proteomes" id="UP001152876"/>
    </source>
</evidence>